<name>A0AAE0FJD7_9CHLO</name>
<dbReference type="Gene3D" id="1.20.1540.10">
    <property type="entry name" value="Rhomboid-like"/>
    <property type="match status" value="1"/>
</dbReference>
<comment type="similarity">
    <text evidence="2">Belongs to the peptidase S54 family.</text>
</comment>
<dbReference type="Pfam" id="PF01694">
    <property type="entry name" value="Rhomboid"/>
    <property type="match status" value="1"/>
</dbReference>
<dbReference type="AlphaFoldDB" id="A0AAE0FJD7"/>
<evidence type="ECO:0000256" key="6">
    <source>
        <dbReference type="SAM" id="MobiDB-lite"/>
    </source>
</evidence>
<dbReference type="EMBL" id="LGRX02018151">
    <property type="protein sequence ID" value="KAK3260121.1"/>
    <property type="molecule type" value="Genomic_DNA"/>
</dbReference>
<dbReference type="PANTHER" id="PTHR43731">
    <property type="entry name" value="RHOMBOID PROTEASE"/>
    <property type="match status" value="1"/>
</dbReference>
<accession>A0AAE0FJD7</accession>
<evidence type="ECO:0000313" key="9">
    <source>
        <dbReference type="EMBL" id="KAK3260121.1"/>
    </source>
</evidence>
<proteinExistence type="inferred from homology"/>
<reference evidence="9 10" key="1">
    <citation type="journal article" date="2015" name="Genome Biol. Evol.">
        <title>Comparative Genomics of a Bacterivorous Green Alga Reveals Evolutionary Causalities and Consequences of Phago-Mixotrophic Mode of Nutrition.</title>
        <authorList>
            <person name="Burns J.A."/>
            <person name="Paasch A."/>
            <person name="Narechania A."/>
            <person name="Kim E."/>
        </authorList>
    </citation>
    <scope>NUCLEOTIDE SEQUENCE [LARGE SCALE GENOMIC DNA]</scope>
    <source>
        <strain evidence="9 10">PLY_AMNH</strain>
    </source>
</reference>
<dbReference type="InterPro" id="IPR022764">
    <property type="entry name" value="Peptidase_S54_rhomboid_dom"/>
</dbReference>
<feature type="non-terminal residue" evidence="9">
    <location>
        <position position="264"/>
    </location>
</feature>
<keyword evidence="10" id="KW-1185">Reference proteome</keyword>
<dbReference type="FunFam" id="1.20.1540.10:FF:000008">
    <property type="entry name" value="RHOMBOID-like protein 13"/>
    <property type="match status" value="1"/>
</dbReference>
<evidence type="ECO:0000256" key="4">
    <source>
        <dbReference type="ARBA" id="ARBA00022989"/>
    </source>
</evidence>
<feature type="transmembrane region" description="Helical" evidence="7">
    <location>
        <begin position="108"/>
        <end position="127"/>
    </location>
</feature>
<keyword evidence="4 7" id="KW-1133">Transmembrane helix</keyword>
<evidence type="ECO:0000256" key="3">
    <source>
        <dbReference type="ARBA" id="ARBA00022692"/>
    </source>
</evidence>
<comment type="subcellular location">
    <subcellularLocation>
        <location evidence="1">Membrane</location>
        <topology evidence="1">Multi-pass membrane protein</topology>
    </subcellularLocation>
</comment>
<dbReference type="SUPFAM" id="SSF144091">
    <property type="entry name" value="Rhomboid-like"/>
    <property type="match status" value="1"/>
</dbReference>
<gene>
    <name evidence="9" type="ORF">CYMTET_30907</name>
</gene>
<evidence type="ECO:0000256" key="5">
    <source>
        <dbReference type="ARBA" id="ARBA00023136"/>
    </source>
</evidence>
<organism evidence="9 10">
    <name type="scientific">Cymbomonas tetramitiformis</name>
    <dbReference type="NCBI Taxonomy" id="36881"/>
    <lineage>
        <taxon>Eukaryota</taxon>
        <taxon>Viridiplantae</taxon>
        <taxon>Chlorophyta</taxon>
        <taxon>Pyramimonadophyceae</taxon>
        <taxon>Pyramimonadales</taxon>
        <taxon>Pyramimonadaceae</taxon>
        <taxon>Cymbomonas</taxon>
    </lineage>
</organism>
<dbReference type="PANTHER" id="PTHR43731:SF32">
    <property type="entry name" value="PEPTIDASE S54 RHOMBOID DOMAIN-CONTAINING PROTEIN-RELATED"/>
    <property type="match status" value="1"/>
</dbReference>
<feature type="transmembrane region" description="Helical" evidence="7">
    <location>
        <begin position="182"/>
        <end position="203"/>
    </location>
</feature>
<dbReference type="InterPro" id="IPR035952">
    <property type="entry name" value="Rhomboid-like_sf"/>
</dbReference>
<feature type="domain" description="Peptidase S54 rhomboid" evidence="8">
    <location>
        <begin position="30"/>
        <end position="180"/>
    </location>
</feature>
<dbReference type="Proteomes" id="UP001190700">
    <property type="component" value="Unassembled WGS sequence"/>
</dbReference>
<feature type="region of interest" description="Disordered" evidence="6">
    <location>
        <begin position="232"/>
        <end position="264"/>
    </location>
</feature>
<evidence type="ECO:0000256" key="7">
    <source>
        <dbReference type="SAM" id="Phobius"/>
    </source>
</evidence>
<feature type="transmembrane region" description="Helical" evidence="7">
    <location>
        <begin position="74"/>
        <end position="96"/>
    </location>
</feature>
<dbReference type="GO" id="GO:0016020">
    <property type="term" value="C:membrane"/>
    <property type="evidence" value="ECO:0007669"/>
    <property type="project" value="UniProtKB-SubCell"/>
</dbReference>
<sequence length="264" mass="29112">MINVGVWLKLNNRGLGYGDVGLSYEKILAGEYWRILTATFSHISFLHLIFNVHSAWSVGVAENMHGSGLGEAAFVNYTILLVVLPQLLVMGIYHILIHRFGREEYRSVTAVGYSCVVFGWMTILSQRQPSMQLSLVGLHLPMNLAPFGSLIFTSMIVPQASFIGHLAGILVGYLISWHMFSWMDIATTVNMLIWIGIGTIISLKQSGVFLPWLQFHGRSVLCWKSSQLPHTGQAGSQLPHTGQVGSQLPRTGQVGSQLPHTGQV</sequence>
<comment type="caution">
    <text evidence="9">The sequence shown here is derived from an EMBL/GenBank/DDBJ whole genome shotgun (WGS) entry which is preliminary data.</text>
</comment>
<dbReference type="InterPro" id="IPR050925">
    <property type="entry name" value="Rhomboid_protease_S54"/>
</dbReference>
<evidence type="ECO:0000256" key="1">
    <source>
        <dbReference type="ARBA" id="ARBA00004141"/>
    </source>
</evidence>
<evidence type="ECO:0000259" key="8">
    <source>
        <dbReference type="Pfam" id="PF01694"/>
    </source>
</evidence>
<evidence type="ECO:0000256" key="2">
    <source>
        <dbReference type="ARBA" id="ARBA00009045"/>
    </source>
</evidence>
<protein>
    <recommendedName>
        <fullName evidence="8">Peptidase S54 rhomboid domain-containing protein</fullName>
    </recommendedName>
</protein>
<keyword evidence="3 7" id="KW-0812">Transmembrane</keyword>
<dbReference type="GO" id="GO:0004252">
    <property type="term" value="F:serine-type endopeptidase activity"/>
    <property type="evidence" value="ECO:0007669"/>
    <property type="project" value="InterPro"/>
</dbReference>
<feature type="transmembrane region" description="Helical" evidence="7">
    <location>
        <begin position="147"/>
        <end position="175"/>
    </location>
</feature>
<keyword evidence="5 7" id="KW-0472">Membrane</keyword>
<evidence type="ECO:0000313" key="10">
    <source>
        <dbReference type="Proteomes" id="UP001190700"/>
    </source>
</evidence>